<dbReference type="AlphaFoldDB" id="A0A2T1C097"/>
<dbReference type="PANTHER" id="PTHR35309:SF4">
    <property type="entry name" value="TOCOPHEROL CYCLASE"/>
    <property type="match status" value="1"/>
</dbReference>
<dbReference type="OrthoDB" id="503351at2"/>
<dbReference type="GO" id="GO:0009976">
    <property type="term" value="F:tocopherol cyclase activity"/>
    <property type="evidence" value="ECO:0007669"/>
    <property type="project" value="InterPro"/>
</dbReference>
<sequence>MNQLQTPHSGYHWRGSSSRFFEGWYYRVTLPEDGQSFAFMYSIEDPSGNKPCSGGAAQVLGPNDEYLCRTFPDVKRFWASCDRLALVHWSYPKIPAVPQIIPPNEFFESVSQGYQATATYNQGAIADPSSGNSCRWEYAVEPVYGWGNYGEPPQATAGWSSFLSIFEPGWQVLMASGKATGWIEWNGKRYDFIDAPAYAEKNWGGSFPKKWFWINSNSFENEPDLALTAVGAYRKVLWSMECVGMIGLHYQGQFYEFSSLKSQLEWRVAPWGNWQMQAINDSYKLNLSGISDYPGNYVRVPTKQGLVFSCRDTTHGSLKLEMRDRLGDRVLLNAESHLAGLEVGGEPWEETWEYPL</sequence>
<dbReference type="RefSeq" id="WP_106289844.1">
    <property type="nucleotide sequence ID" value="NZ_CAWNTC010000121.1"/>
</dbReference>
<protein>
    <submittedName>
        <fullName evidence="1">Tocopherol cyclase</fullName>
    </submittedName>
</protein>
<dbReference type="Proteomes" id="UP000238762">
    <property type="component" value="Unassembled WGS sequence"/>
</dbReference>
<reference evidence="1 2" key="1">
    <citation type="submission" date="2018-02" db="EMBL/GenBank/DDBJ databases">
        <authorList>
            <person name="Cohen D.B."/>
            <person name="Kent A.D."/>
        </authorList>
    </citation>
    <scope>NUCLEOTIDE SEQUENCE [LARGE SCALE GENOMIC DNA]</scope>
    <source>
        <strain evidence="1 2">CCAP 1448/3</strain>
    </source>
</reference>
<evidence type="ECO:0000313" key="1">
    <source>
        <dbReference type="EMBL" id="PSB01681.1"/>
    </source>
</evidence>
<dbReference type="Pfam" id="PF14249">
    <property type="entry name" value="Tocopherol_cycl"/>
    <property type="match status" value="1"/>
</dbReference>
<comment type="caution">
    <text evidence="1">The sequence shown here is derived from an EMBL/GenBank/DDBJ whole genome shotgun (WGS) entry which is preliminary data.</text>
</comment>
<organism evidence="1 2">
    <name type="scientific">Merismopedia glauca CCAP 1448/3</name>
    <dbReference type="NCBI Taxonomy" id="1296344"/>
    <lineage>
        <taxon>Bacteria</taxon>
        <taxon>Bacillati</taxon>
        <taxon>Cyanobacteriota</taxon>
        <taxon>Cyanophyceae</taxon>
        <taxon>Synechococcales</taxon>
        <taxon>Merismopediaceae</taxon>
        <taxon>Merismopedia</taxon>
    </lineage>
</organism>
<name>A0A2T1C097_9CYAN</name>
<dbReference type="InterPro" id="IPR025893">
    <property type="entry name" value="Tocopherol_cyclase"/>
</dbReference>
<gene>
    <name evidence="1" type="ORF">C7B64_16985</name>
</gene>
<accession>A0A2T1C097</accession>
<evidence type="ECO:0000313" key="2">
    <source>
        <dbReference type="Proteomes" id="UP000238762"/>
    </source>
</evidence>
<dbReference type="EMBL" id="PVWJ01000093">
    <property type="protein sequence ID" value="PSB01681.1"/>
    <property type="molecule type" value="Genomic_DNA"/>
</dbReference>
<dbReference type="PANTHER" id="PTHR35309">
    <property type="match status" value="1"/>
</dbReference>
<reference evidence="1 2" key="2">
    <citation type="submission" date="2018-03" db="EMBL/GenBank/DDBJ databases">
        <title>The ancient ancestry and fast evolution of plastids.</title>
        <authorList>
            <person name="Moore K.R."/>
            <person name="Magnabosco C."/>
            <person name="Momper L."/>
            <person name="Gold D.A."/>
            <person name="Bosak T."/>
            <person name="Fournier G.P."/>
        </authorList>
    </citation>
    <scope>NUCLEOTIDE SEQUENCE [LARGE SCALE GENOMIC DNA]</scope>
    <source>
        <strain evidence="1 2">CCAP 1448/3</strain>
    </source>
</reference>
<keyword evidence="2" id="KW-1185">Reference proteome</keyword>
<proteinExistence type="predicted"/>